<gene>
    <name evidence="11" type="ORF">C4D60_Mb11t21860</name>
</gene>
<dbReference type="GO" id="GO:0072583">
    <property type="term" value="P:clathrin-dependent endocytosis"/>
    <property type="evidence" value="ECO:0007669"/>
    <property type="project" value="InterPro"/>
</dbReference>
<dbReference type="InterPro" id="IPR014712">
    <property type="entry name" value="ANTH_dom_sf"/>
</dbReference>
<evidence type="ECO:0000256" key="6">
    <source>
        <dbReference type="ARBA" id="ARBA00023136"/>
    </source>
</evidence>
<dbReference type="InterPro" id="IPR013809">
    <property type="entry name" value="ENTH"/>
</dbReference>
<dbReference type="GO" id="GO:0006900">
    <property type="term" value="P:vesicle budding from membrane"/>
    <property type="evidence" value="ECO:0007669"/>
    <property type="project" value="TreeGrafter"/>
</dbReference>
<dbReference type="GO" id="GO:0030136">
    <property type="term" value="C:clathrin-coated vesicle"/>
    <property type="evidence" value="ECO:0007669"/>
    <property type="project" value="UniProtKB-SubCell"/>
</dbReference>
<evidence type="ECO:0000256" key="8">
    <source>
        <dbReference type="ARBA" id="ARBA00023329"/>
    </source>
</evidence>
<dbReference type="PANTHER" id="PTHR22951">
    <property type="entry name" value="CLATHRIN ASSEMBLY PROTEIN"/>
    <property type="match status" value="1"/>
</dbReference>
<feature type="region of interest" description="Disordered" evidence="9">
    <location>
        <begin position="337"/>
        <end position="406"/>
    </location>
</feature>
<dbReference type="GO" id="GO:0000149">
    <property type="term" value="F:SNARE binding"/>
    <property type="evidence" value="ECO:0007669"/>
    <property type="project" value="TreeGrafter"/>
</dbReference>
<evidence type="ECO:0000256" key="5">
    <source>
        <dbReference type="ARBA" id="ARBA00023034"/>
    </source>
</evidence>
<evidence type="ECO:0000256" key="1">
    <source>
        <dbReference type="ARBA" id="ARBA00004132"/>
    </source>
</evidence>
<feature type="region of interest" description="Disordered" evidence="9">
    <location>
        <begin position="177"/>
        <end position="210"/>
    </location>
</feature>
<dbReference type="GO" id="GO:0005905">
    <property type="term" value="C:clathrin-coated pit"/>
    <property type="evidence" value="ECO:0007669"/>
    <property type="project" value="UniProtKB-SubCell"/>
</dbReference>
<reference evidence="11 12" key="1">
    <citation type="journal article" date="2019" name="Nat. Plants">
        <title>Genome sequencing of Musa balbisiana reveals subgenome evolution and function divergence in polyploid bananas.</title>
        <authorList>
            <person name="Yao X."/>
        </authorList>
    </citation>
    <scope>NUCLEOTIDE SEQUENCE [LARGE SCALE GENOMIC DNA]</scope>
    <source>
        <strain evidence="12">cv. DH-PKW</strain>
        <tissue evidence="11">Leaves</tissue>
    </source>
</reference>
<feature type="compositionally biased region" description="Low complexity" evidence="9">
    <location>
        <begin position="384"/>
        <end position="403"/>
    </location>
</feature>
<comment type="subcellular location">
    <subcellularLocation>
        <location evidence="1">Cytoplasmic vesicle</location>
        <location evidence="1">Clathrin-coated vesicle</location>
    </subcellularLocation>
    <subcellularLocation>
        <location evidence="2">Golgi apparatus</location>
    </subcellularLocation>
    <subcellularLocation>
        <location evidence="3">Membrane</location>
        <location evidence="3">Clathrin-coated pit</location>
    </subcellularLocation>
</comment>
<keyword evidence="7" id="KW-0168">Coated pit</keyword>
<evidence type="ECO:0000256" key="7">
    <source>
        <dbReference type="ARBA" id="ARBA00023176"/>
    </source>
</evidence>
<dbReference type="GO" id="GO:0048268">
    <property type="term" value="P:clathrin coat assembly"/>
    <property type="evidence" value="ECO:0007669"/>
    <property type="project" value="InterPro"/>
</dbReference>
<evidence type="ECO:0000313" key="11">
    <source>
        <dbReference type="EMBL" id="THU56879.1"/>
    </source>
</evidence>
<feature type="compositionally biased region" description="Basic and acidic residues" evidence="9">
    <location>
        <begin position="192"/>
        <end position="210"/>
    </location>
</feature>
<evidence type="ECO:0000256" key="2">
    <source>
        <dbReference type="ARBA" id="ARBA00004555"/>
    </source>
</evidence>
<evidence type="ECO:0000313" key="12">
    <source>
        <dbReference type="Proteomes" id="UP000317650"/>
    </source>
</evidence>
<dbReference type="InterPro" id="IPR008942">
    <property type="entry name" value="ENTH_VHS"/>
</dbReference>
<keyword evidence="4" id="KW-0254">Endocytosis</keyword>
<keyword evidence="6" id="KW-0472">Membrane</keyword>
<dbReference type="GO" id="GO:0005546">
    <property type="term" value="F:phosphatidylinositol-4,5-bisphosphate binding"/>
    <property type="evidence" value="ECO:0007669"/>
    <property type="project" value="TreeGrafter"/>
</dbReference>
<dbReference type="EMBL" id="PYDT01000007">
    <property type="protein sequence ID" value="THU56879.1"/>
    <property type="molecule type" value="Genomic_DNA"/>
</dbReference>
<dbReference type="SUPFAM" id="SSF48464">
    <property type="entry name" value="ENTH/VHS domain"/>
    <property type="match status" value="1"/>
</dbReference>
<dbReference type="SUPFAM" id="SSF89009">
    <property type="entry name" value="GAT-like domain"/>
    <property type="match status" value="1"/>
</dbReference>
<dbReference type="Pfam" id="PF07651">
    <property type="entry name" value="ANTH"/>
    <property type="match status" value="1"/>
</dbReference>
<evidence type="ECO:0000256" key="9">
    <source>
        <dbReference type="SAM" id="MobiDB-lite"/>
    </source>
</evidence>
<feature type="domain" description="ENTH" evidence="10">
    <location>
        <begin position="23"/>
        <end position="159"/>
    </location>
</feature>
<dbReference type="InterPro" id="IPR045192">
    <property type="entry name" value="AP180-like"/>
</dbReference>
<dbReference type="InterPro" id="IPR048050">
    <property type="entry name" value="ANTH_N_plant"/>
</dbReference>
<organism evidence="11 12">
    <name type="scientific">Musa balbisiana</name>
    <name type="common">Banana</name>
    <dbReference type="NCBI Taxonomy" id="52838"/>
    <lineage>
        <taxon>Eukaryota</taxon>
        <taxon>Viridiplantae</taxon>
        <taxon>Streptophyta</taxon>
        <taxon>Embryophyta</taxon>
        <taxon>Tracheophyta</taxon>
        <taxon>Spermatophyta</taxon>
        <taxon>Magnoliopsida</taxon>
        <taxon>Liliopsida</taxon>
        <taxon>Zingiberales</taxon>
        <taxon>Musaceae</taxon>
        <taxon>Musa</taxon>
    </lineage>
</organism>
<sequence length="627" mass="68508">MAPSIRKALGAVKDQTSIGLAMMSSNVAPELDVAIVKATSHDDEPADEKYLREILNMTSYSGSYVIACVATVSRRLAKTRDWVVALKALMLVHRLLTDGEPAFQHEILYANRRGARLLCMSHFCDEAHSNSLDHSAFVRAYALYLDRRLEWMGYERKGGGGNRRSPLPDPYGYGNYGSSSYSSSPGNGNGEYRGRRNGEDKKPRTPLKDMKPESVLGRMHELLNVLDSFLGCRPRGYAKHSRIILVALYPLLSESFQLYADIAEILAVLLDGFFDMDYHDCVKSFEAYARAAKLIDELCVFYAWCKDTGVARSSEYPEVERITDRLLELLEEFTRNRATRTKSPPREAVPAAPTETRDEESEETMNSIKALPAPPDYEEEAPEPAKVAAEPVEQQQQPPHQQQGDLVDLRDDGASAVDNLELALFQAPVAANGSNGSWEAFPSSDGETGVTSAWQNPAAERGKADWEMVLVETASNLSKQKATLGGGFHPLLLNGMYDQGAVTQHVNAQASGGSASSMALPGPGRGGAASVLALPAPDGTVKTIGQDPFAASLGIPPPPFVQMADAEKKRQLLLQEQVLWQQYARDGMQGQAGFNKPNSNFMPNPAMPYGMPSAYNGTAGGYYYPTH</sequence>
<protein>
    <recommendedName>
        <fullName evidence="10">ENTH domain-containing protein</fullName>
    </recommendedName>
</protein>
<dbReference type="InterPro" id="IPR011417">
    <property type="entry name" value="ANTH_dom"/>
</dbReference>
<dbReference type="GO" id="GO:0005794">
    <property type="term" value="C:Golgi apparatus"/>
    <property type="evidence" value="ECO:0007669"/>
    <property type="project" value="UniProtKB-SubCell"/>
</dbReference>
<dbReference type="GO" id="GO:0005545">
    <property type="term" value="F:1-phosphatidylinositol binding"/>
    <property type="evidence" value="ECO:0007669"/>
    <property type="project" value="InterPro"/>
</dbReference>
<keyword evidence="8" id="KW-0968">Cytoplasmic vesicle</keyword>
<dbReference type="Gene3D" id="1.20.58.150">
    <property type="entry name" value="ANTH domain"/>
    <property type="match status" value="1"/>
</dbReference>
<dbReference type="AlphaFoldDB" id="A0A4S8J6U8"/>
<proteinExistence type="predicted"/>
<dbReference type="FunFam" id="1.25.40.90:FF:000019">
    <property type="entry name" value="Clathrin coat assembly protein"/>
    <property type="match status" value="1"/>
</dbReference>
<evidence type="ECO:0000256" key="4">
    <source>
        <dbReference type="ARBA" id="ARBA00022583"/>
    </source>
</evidence>
<dbReference type="Gene3D" id="1.25.40.90">
    <property type="match status" value="1"/>
</dbReference>
<accession>A0A4S8J6U8</accession>
<dbReference type="FunFam" id="1.20.58.150:FF:000005">
    <property type="entry name" value="putative clathrin assembly protein At2g25430"/>
    <property type="match status" value="1"/>
</dbReference>
<dbReference type="CDD" id="cd16987">
    <property type="entry name" value="ANTH_N_AP180_plant"/>
    <property type="match status" value="1"/>
</dbReference>
<evidence type="ECO:0000256" key="3">
    <source>
        <dbReference type="ARBA" id="ARBA00004600"/>
    </source>
</evidence>
<evidence type="ECO:0000259" key="10">
    <source>
        <dbReference type="PROSITE" id="PS50942"/>
    </source>
</evidence>
<keyword evidence="12" id="KW-1185">Reference proteome</keyword>
<name>A0A4S8J6U8_MUSBA</name>
<dbReference type="SMART" id="SM00273">
    <property type="entry name" value="ENTH"/>
    <property type="match status" value="1"/>
</dbReference>
<keyword evidence="5" id="KW-0333">Golgi apparatus</keyword>
<comment type="caution">
    <text evidence="11">The sequence shown here is derived from an EMBL/GenBank/DDBJ whole genome shotgun (WGS) entry which is preliminary data.</text>
</comment>
<dbReference type="PROSITE" id="PS50942">
    <property type="entry name" value="ENTH"/>
    <property type="match status" value="1"/>
</dbReference>
<dbReference type="GO" id="GO:0032050">
    <property type="term" value="F:clathrin heavy chain binding"/>
    <property type="evidence" value="ECO:0007669"/>
    <property type="project" value="TreeGrafter"/>
</dbReference>
<dbReference type="PANTHER" id="PTHR22951:SF13">
    <property type="entry name" value="ASSEMBLY PROTEIN, PUTATIVE, EXPRESSED-RELATED"/>
    <property type="match status" value="1"/>
</dbReference>
<dbReference type="Proteomes" id="UP000317650">
    <property type="component" value="Chromosome 11"/>
</dbReference>
<dbReference type="STRING" id="52838.A0A4S8J6U8"/>
<feature type="compositionally biased region" description="Low complexity" evidence="9">
    <location>
        <begin position="177"/>
        <end position="186"/>
    </location>
</feature>